<keyword evidence="3" id="KW-1003">Cell membrane</keyword>
<comment type="caution">
    <text evidence="10">The sequence shown here is derived from an EMBL/GenBank/DDBJ whole genome shotgun (WGS) entry which is preliminary data.</text>
</comment>
<keyword evidence="5 8" id="KW-0812">Transmembrane</keyword>
<feature type="transmembrane region" description="Helical" evidence="8">
    <location>
        <begin position="272"/>
        <end position="288"/>
    </location>
</feature>
<dbReference type="Pfam" id="PF12832">
    <property type="entry name" value="MFS_1_like"/>
    <property type="match status" value="1"/>
</dbReference>
<sequence>MKRHRPSPFRWLSMYYGTFFFAFGVYLPFWSVWLAWLGLSPEDIGIVLGAGIMTRFVVNLTVTPRFHLPEHLLPAVRGLAFLATVIGFLHLIASPNVLWLTALSVMINAVIGPAIPVSDALANHYHRRKLVDYGKARLWGSLAFVVGSTITGSMIDTFGPSIIVPLAASALLISWCWSLVSPNPLPKNEALTSPVRPPLIQVLKSRNVLVFFLIVSLIQGSHATYYAFSALHWTQSGVSDLWVGYLWSLGVGVEVLMFAFSQRLFGHWSVQSLFRLAALAVIVRWLLTGWSTELGILVVAQSLHGVTFGVAHLAAMRYIQQQVPENIMALQALYSALPLGGVMAVLTVISGEFYSLWAGDSFYTMALLGVPVLFLSLGSTKDTSPMNRT</sequence>
<reference evidence="10" key="1">
    <citation type="submission" date="2021-12" db="EMBL/GenBank/DDBJ databases">
        <title>Enterovibrio ZSDZ35 sp. nov. and Enterovibrio ZSDZ42 sp. nov., isolated from coastal seawater in Qingdao.</title>
        <authorList>
            <person name="Zhang P."/>
        </authorList>
    </citation>
    <scope>NUCLEOTIDE SEQUENCE</scope>
    <source>
        <strain evidence="10">ZSDZ42</strain>
    </source>
</reference>
<keyword evidence="6 8" id="KW-1133">Transmembrane helix</keyword>
<feature type="transmembrane region" description="Helical" evidence="8">
    <location>
        <begin position="12"/>
        <end position="38"/>
    </location>
</feature>
<dbReference type="PANTHER" id="PTHR23522:SF10">
    <property type="entry name" value="3-PHENYLPROPIONIC ACID TRANSPORTER-RELATED"/>
    <property type="match status" value="1"/>
</dbReference>
<dbReference type="NCBIfam" id="NF008346">
    <property type="entry name" value="PRK11128.1"/>
    <property type="match status" value="1"/>
</dbReference>
<dbReference type="NCBIfam" id="NF037955">
    <property type="entry name" value="mfs"/>
    <property type="match status" value="1"/>
</dbReference>
<keyword evidence="2" id="KW-0813">Transport</keyword>
<dbReference type="InterPro" id="IPR026032">
    <property type="entry name" value="HcaT-like"/>
</dbReference>
<keyword evidence="11" id="KW-1185">Reference proteome</keyword>
<dbReference type="Gene3D" id="1.20.1250.20">
    <property type="entry name" value="MFS general substrate transporter like domains"/>
    <property type="match status" value="2"/>
</dbReference>
<dbReference type="PIRSF" id="PIRSF004925">
    <property type="entry name" value="HcaT"/>
    <property type="match status" value="1"/>
</dbReference>
<dbReference type="Proteomes" id="UP001149400">
    <property type="component" value="Unassembled WGS sequence"/>
</dbReference>
<evidence type="ECO:0000256" key="4">
    <source>
        <dbReference type="ARBA" id="ARBA00022519"/>
    </source>
</evidence>
<evidence type="ECO:0000256" key="5">
    <source>
        <dbReference type="ARBA" id="ARBA00022692"/>
    </source>
</evidence>
<feature type="transmembrane region" description="Helical" evidence="8">
    <location>
        <begin position="241"/>
        <end position="260"/>
    </location>
</feature>
<feature type="transmembrane region" description="Helical" evidence="8">
    <location>
        <begin position="361"/>
        <end position="378"/>
    </location>
</feature>
<dbReference type="PANTHER" id="PTHR23522">
    <property type="entry name" value="BLL5896 PROTEIN"/>
    <property type="match status" value="1"/>
</dbReference>
<accession>A0ABT5R6A7</accession>
<feature type="transmembrane region" description="Helical" evidence="8">
    <location>
        <begin position="161"/>
        <end position="180"/>
    </location>
</feature>
<evidence type="ECO:0000256" key="7">
    <source>
        <dbReference type="ARBA" id="ARBA00023136"/>
    </source>
</evidence>
<keyword evidence="4" id="KW-0997">Cell inner membrane</keyword>
<organism evidence="10 11">
    <name type="scientific">Enterovibrio gelatinilyticus</name>
    <dbReference type="NCBI Taxonomy" id="2899819"/>
    <lineage>
        <taxon>Bacteria</taxon>
        <taxon>Pseudomonadati</taxon>
        <taxon>Pseudomonadota</taxon>
        <taxon>Gammaproteobacteria</taxon>
        <taxon>Vibrionales</taxon>
        <taxon>Vibrionaceae</taxon>
        <taxon>Enterovibrio</taxon>
    </lineage>
</organism>
<keyword evidence="7 8" id="KW-0472">Membrane</keyword>
<dbReference type="RefSeq" id="WP_274166581.1">
    <property type="nucleotide sequence ID" value="NZ_JAJUBC010000035.1"/>
</dbReference>
<evidence type="ECO:0000256" key="6">
    <source>
        <dbReference type="ARBA" id="ARBA00022989"/>
    </source>
</evidence>
<dbReference type="InterPro" id="IPR036259">
    <property type="entry name" value="MFS_trans_sf"/>
</dbReference>
<evidence type="ECO:0000259" key="9">
    <source>
        <dbReference type="Pfam" id="PF12832"/>
    </source>
</evidence>
<evidence type="ECO:0000256" key="3">
    <source>
        <dbReference type="ARBA" id="ARBA00022475"/>
    </source>
</evidence>
<proteinExistence type="predicted"/>
<comment type="subcellular location">
    <subcellularLocation>
        <location evidence="1">Cell inner membrane</location>
        <topology evidence="1">Multi-pass membrane protein</topology>
    </subcellularLocation>
</comment>
<evidence type="ECO:0000313" key="11">
    <source>
        <dbReference type="Proteomes" id="UP001149400"/>
    </source>
</evidence>
<dbReference type="InterPro" id="IPR024989">
    <property type="entry name" value="MFS_assoc_dom"/>
</dbReference>
<evidence type="ECO:0000256" key="1">
    <source>
        <dbReference type="ARBA" id="ARBA00004429"/>
    </source>
</evidence>
<feature type="transmembrane region" description="Helical" evidence="8">
    <location>
        <begin position="98"/>
        <end position="117"/>
    </location>
</feature>
<dbReference type="SUPFAM" id="SSF103473">
    <property type="entry name" value="MFS general substrate transporter"/>
    <property type="match status" value="1"/>
</dbReference>
<feature type="domain" description="Major facilitator superfamily associated" evidence="9">
    <location>
        <begin position="11"/>
        <end position="356"/>
    </location>
</feature>
<protein>
    <submittedName>
        <fullName evidence="10">3-phenylpropionate MFS transporter</fullName>
    </submittedName>
</protein>
<feature type="transmembrane region" description="Helical" evidence="8">
    <location>
        <begin position="294"/>
        <end position="315"/>
    </location>
</feature>
<feature type="transmembrane region" description="Helical" evidence="8">
    <location>
        <begin position="208"/>
        <end position="229"/>
    </location>
</feature>
<feature type="transmembrane region" description="Helical" evidence="8">
    <location>
        <begin position="327"/>
        <end position="349"/>
    </location>
</feature>
<gene>
    <name evidence="10" type="ORF">LRP50_22020</name>
</gene>
<evidence type="ECO:0000256" key="2">
    <source>
        <dbReference type="ARBA" id="ARBA00022448"/>
    </source>
</evidence>
<name>A0ABT5R6A7_9GAMM</name>
<evidence type="ECO:0000313" key="10">
    <source>
        <dbReference type="EMBL" id="MDD1795801.1"/>
    </source>
</evidence>
<feature type="transmembrane region" description="Helical" evidence="8">
    <location>
        <begin position="44"/>
        <end position="62"/>
    </location>
</feature>
<evidence type="ECO:0000256" key="8">
    <source>
        <dbReference type="SAM" id="Phobius"/>
    </source>
</evidence>
<dbReference type="EMBL" id="JAJUBC010000035">
    <property type="protein sequence ID" value="MDD1795801.1"/>
    <property type="molecule type" value="Genomic_DNA"/>
</dbReference>
<feature type="transmembrane region" description="Helical" evidence="8">
    <location>
        <begin position="138"/>
        <end position="155"/>
    </location>
</feature>
<feature type="transmembrane region" description="Helical" evidence="8">
    <location>
        <begin position="74"/>
        <end position="92"/>
    </location>
</feature>